<dbReference type="OrthoDB" id="6354873at2759"/>
<evidence type="ECO:0000313" key="9">
    <source>
        <dbReference type="Proteomes" id="UP000039046"/>
    </source>
</evidence>
<accession>A0A0A1TAB8</accession>
<evidence type="ECO:0000259" key="7">
    <source>
        <dbReference type="Pfam" id="PF04116"/>
    </source>
</evidence>
<dbReference type="Proteomes" id="UP000039046">
    <property type="component" value="Unassembled WGS sequence"/>
</dbReference>
<keyword evidence="9" id="KW-1185">Reference proteome</keyword>
<keyword evidence="2 6" id="KW-0812">Transmembrane</keyword>
<evidence type="ECO:0000256" key="4">
    <source>
        <dbReference type="ARBA" id="ARBA00023136"/>
    </source>
</evidence>
<evidence type="ECO:0000256" key="5">
    <source>
        <dbReference type="SAM" id="MobiDB-lite"/>
    </source>
</evidence>
<feature type="region of interest" description="Disordered" evidence="5">
    <location>
        <begin position="165"/>
        <end position="195"/>
    </location>
</feature>
<name>A0A0A1TAB8_9HYPO</name>
<dbReference type="InterPro" id="IPR006694">
    <property type="entry name" value="Fatty_acid_hydroxylase"/>
</dbReference>
<feature type="transmembrane region" description="Helical" evidence="6">
    <location>
        <begin position="356"/>
        <end position="378"/>
    </location>
</feature>
<dbReference type="EMBL" id="CDHN01000002">
    <property type="protein sequence ID" value="CEJ83750.1"/>
    <property type="molecule type" value="Genomic_DNA"/>
</dbReference>
<keyword evidence="3 6" id="KW-1133">Transmembrane helix</keyword>
<dbReference type="GO" id="GO:0016020">
    <property type="term" value="C:membrane"/>
    <property type="evidence" value="ECO:0007669"/>
    <property type="project" value="UniProtKB-SubCell"/>
</dbReference>
<organism evidence="8 9">
    <name type="scientific">[Torrubiella] hemipterigena</name>
    <dbReference type="NCBI Taxonomy" id="1531966"/>
    <lineage>
        <taxon>Eukaryota</taxon>
        <taxon>Fungi</taxon>
        <taxon>Dikarya</taxon>
        <taxon>Ascomycota</taxon>
        <taxon>Pezizomycotina</taxon>
        <taxon>Sordariomycetes</taxon>
        <taxon>Hypocreomycetidae</taxon>
        <taxon>Hypocreales</taxon>
        <taxon>Clavicipitaceae</taxon>
        <taxon>Clavicipitaceae incertae sedis</taxon>
        <taxon>'Torrubiella' clade</taxon>
    </lineage>
</organism>
<comment type="subcellular location">
    <subcellularLocation>
        <location evidence="1">Membrane</location>
    </subcellularLocation>
</comment>
<dbReference type="InterPro" id="IPR050307">
    <property type="entry name" value="Sterol_Desaturase_Related"/>
</dbReference>
<evidence type="ECO:0000313" key="8">
    <source>
        <dbReference type="EMBL" id="CEJ83750.1"/>
    </source>
</evidence>
<dbReference type="Pfam" id="PF04116">
    <property type="entry name" value="FA_hydroxylase"/>
    <property type="match status" value="1"/>
</dbReference>
<dbReference type="PANTHER" id="PTHR11863">
    <property type="entry name" value="STEROL DESATURASE"/>
    <property type="match status" value="1"/>
</dbReference>
<evidence type="ECO:0000256" key="2">
    <source>
        <dbReference type="ARBA" id="ARBA00022692"/>
    </source>
</evidence>
<evidence type="ECO:0000256" key="1">
    <source>
        <dbReference type="ARBA" id="ARBA00004370"/>
    </source>
</evidence>
<dbReference type="GO" id="GO:0005506">
    <property type="term" value="F:iron ion binding"/>
    <property type="evidence" value="ECO:0007669"/>
    <property type="project" value="InterPro"/>
</dbReference>
<feature type="domain" description="Fatty acid hydroxylase" evidence="7">
    <location>
        <begin position="366"/>
        <end position="512"/>
    </location>
</feature>
<gene>
    <name evidence="8" type="ORF">VHEMI03247</name>
</gene>
<dbReference type="AlphaFoldDB" id="A0A0A1TAB8"/>
<dbReference type="GO" id="GO:0008610">
    <property type="term" value="P:lipid biosynthetic process"/>
    <property type="evidence" value="ECO:0007669"/>
    <property type="project" value="InterPro"/>
</dbReference>
<dbReference type="HOGENOM" id="CLU_509191_0_0_1"/>
<keyword evidence="4 6" id="KW-0472">Membrane</keyword>
<dbReference type="STRING" id="1531966.A0A0A1TAB8"/>
<reference evidence="8 9" key="1">
    <citation type="journal article" date="2015" name="Genome Announc.">
        <title>Draft Genome Sequence and Gene Annotation of the Entomopathogenic Fungus Verticillium hemipterigenum.</title>
        <authorList>
            <person name="Horn F."/>
            <person name="Habel A."/>
            <person name="Scharf D.H."/>
            <person name="Dworschak J."/>
            <person name="Brakhage A.A."/>
            <person name="Guthke R."/>
            <person name="Hertweck C."/>
            <person name="Linde J."/>
        </authorList>
    </citation>
    <scope>NUCLEOTIDE SEQUENCE [LARGE SCALE GENOMIC DNA]</scope>
</reference>
<proteinExistence type="predicted"/>
<sequence length="535" mass="61616">MMAARHIKNVTLPAITFTTNPQRHNGPCNRVSTASATAVSKLVRRRTHKAQCGKRRQPFSQKRTLGQTIGLRITTLWSQPRAFGSYFLSHSHIHSDAFVEALGKIPSCSTVANHMPLVHTVNIIALRTTLHTSFRLKQTSFFFFFFPLLSLISLEQQSLAIKDGKHKKKMTSETATETKAAAAARHPNPKDSMKSTWRTADKKTWTIHHKLIDWIDVHPTILGKPPPVFQKTDPIPYLPHWEQHALILYHSFIALALHQAFTLLTGITLPPIVAGIYYTVAFDVIVIREAHLIRRLAYVYGYLDGDVHPRDEIPDVGVNKIATVLNKVTGARMAMHVFFTYNRNQLPFDVMLDGKWWLWLIIEMSLYPIAIDFWFYWYHRAMHVIPGLWQFHRTHHLTKHPNALFSAYADHVQEFFDIVGIPLLAYGTMRLFGINMGFFDWWIAQQYVAFVEVGGHSGLRVHFTPPNPLDPILTYFGMELALEDHDLHHRKGWRKSHNYGKQTRVWDRIFGTCTDRIESVASNVDYKNTATMIWR</sequence>
<evidence type="ECO:0000256" key="6">
    <source>
        <dbReference type="SAM" id="Phobius"/>
    </source>
</evidence>
<dbReference type="GO" id="GO:0016491">
    <property type="term" value="F:oxidoreductase activity"/>
    <property type="evidence" value="ECO:0007669"/>
    <property type="project" value="InterPro"/>
</dbReference>
<protein>
    <recommendedName>
        <fullName evidence="7">Fatty acid hydroxylase domain-containing protein</fullName>
    </recommendedName>
</protein>
<feature type="compositionally biased region" description="Low complexity" evidence="5">
    <location>
        <begin position="172"/>
        <end position="184"/>
    </location>
</feature>
<evidence type="ECO:0000256" key="3">
    <source>
        <dbReference type="ARBA" id="ARBA00022989"/>
    </source>
</evidence>